<dbReference type="Pfam" id="PF03819">
    <property type="entry name" value="MazG"/>
    <property type="match status" value="1"/>
</dbReference>
<evidence type="ECO:0000313" key="3">
    <source>
        <dbReference type="Proteomes" id="UP000241629"/>
    </source>
</evidence>
<gene>
    <name evidence="2" type="ORF">Vid5_gp53</name>
</gene>
<dbReference type="EMBL" id="MG948468">
    <property type="protein sequence ID" value="AVJ51808.1"/>
    <property type="molecule type" value="Genomic_DNA"/>
</dbReference>
<reference evidence="2 3" key="1">
    <citation type="submission" date="2018-02" db="EMBL/GenBank/DDBJ databases">
        <title>Complete genome sequence of Pantoea phage vB_PagS_Vid5.</title>
        <authorList>
            <person name="Truncaite L."/>
            <person name="Simoliunas E."/>
            <person name="Meskys R."/>
        </authorList>
    </citation>
    <scope>NUCLEOTIDE SEQUENCE [LARGE SCALE GENOMIC DNA]</scope>
</reference>
<evidence type="ECO:0000259" key="1">
    <source>
        <dbReference type="Pfam" id="PF03819"/>
    </source>
</evidence>
<keyword evidence="2" id="KW-0378">Hydrolase</keyword>
<dbReference type="Gene3D" id="1.10.287.1080">
    <property type="entry name" value="MazG-like"/>
    <property type="match status" value="1"/>
</dbReference>
<dbReference type="OrthoDB" id="26998at10239"/>
<dbReference type="CDD" id="cd11541">
    <property type="entry name" value="NTP-PPase_u4"/>
    <property type="match status" value="1"/>
</dbReference>
<accession>A0A2P1CKU6</accession>
<evidence type="ECO:0000313" key="2">
    <source>
        <dbReference type="EMBL" id="AVJ51808.1"/>
    </source>
</evidence>
<dbReference type="GO" id="GO:0016787">
    <property type="term" value="F:hydrolase activity"/>
    <property type="evidence" value="ECO:0007669"/>
    <property type="project" value="UniProtKB-KW"/>
</dbReference>
<keyword evidence="3" id="KW-1185">Reference proteome</keyword>
<dbReference type="Proteomes" id="UP000241629">
    <property type="component" value="Segment"/>
</dbReference>
<sequence>MLPTTKYDIGNDIRVTIDRKIAGVLVASTDKNSSTGVIVAGSHRDMVEKLFKKDNNQSMMLLHAVMGIAGEAGELVDAIKKHVFFGKELDKENVVEELGDILFYLEAMAQLLNVSKMQLMAHNVDKLLTGDKARHKSGTYSDEAQVARADKQGENVGCAGVQVQPPHTDDLLKAVPPAPPAASPRGTKDFCADFTSALRLLQTKAYLKFDEQAPLQGENWKTCHHTNLVSGLQQAIADADWASVVNYATMLHERERILEETRKNPPMPYRPGVGR</sequence>
<dbReference type="InterPro" id="IPR011379">
    <property type="entry name" value="MazG-related_GP37"/>
</dbReference>
<protein>
    <submittedName>
        <fullName evidence="2">Nucleotide pyrophosphohydrolase</fullName>
    </submittedName>
</protein>
<feature type="domain" description="NTP pyrophosphohydrolase MazG-like" evidence="1">
    <location>
        <begin position="67"/>
        <end position="127"/>
    </location>
</feature>
<dbReference type="InterPro" id="IPR004518">
    <property type="entry name" value="MazG-like_dom"/>
</dbReference>
<organism evidence="2 3">
    <name type="scientific">Pantoea phage vB_PagS_Vid5</name>
    <dbReference type="NCBI Taxonomy" id="2099652"/>
    <lineage>
        <taxon>Viruses</taxon>
        <taxon>Duplodnaviria</taxon>
        <taxon>Heunggongvirae</taxon>
        <taxon>Uroviricota</taxon>
        <taxon>Caudoviricetes</taxon>
        <taxon>Vidquintavirus</taxon>
        <taxon>Vidquintavirus Vid5</taxon>
    </lineage>
</organism>
<proteinExistence type="predicted"/>
<name>A0A2P1CKU6_9CAUD</name>
<dbReference type="SUPFAM" id="SSF101386">
    <property type="entry name" value="all-alpha NTP pyrophosphatases"/>
    <property type="match status" value="1"/>
</dbReference>